<feature type="domain" description="Peptidase M16 C-terminal" evidence="5">
    <location>
        <begin position="214"/>
        <end position="387"/>
    </location>
</feature>
<dbReference type="Pfam" id="PF00675">
    <property type="entry name" value="Peptidase_M16"/>
    <property type="match status" value="1"/>
</dbReference>
<keyword evidence="7" id="KW-1185">Reference proteome</keyword>
<proteinExistence type="predicted"/>
<comment type="subcellular location">
    <subcellularLocation>
        <location evidence="1">Mitochondrion</location>
    </subcellularLocation>
</comment>
<dbReference type="FunFam" id="3.30.830.10:FF:000021">
    <property type="entry name" value="Cytochrome b-c1 complex subunit 2"/>
    <property type="match status" value="1"/>
</dbReference>
<evidence type="ECO:0000313" key="7">
    <source>
        <dbReference type="Proteomes" id="UP001321473"/>
    </source>
</evidence>
<dbReference type="Gene3D" id="3.30.830.10">
    <property type="entry name" value="Metalloenzyme, LuxS/M16 peptidase-like"/>
    <property type="match status" value="2"/>
</dbReference>
<sequence length="463" mass="49523">MCGGAMAAKIARIPGLKLQAVRAFSAQAVPKAASQTKHEQEEVAVFVCKTATLPSGLVVTTLENYSPVTRLAIVVKAGARYEDGSNLGITHTLRNAAGLATKNHSKFAITKNIEYVGGNLTACTTRDHLIYLLECNRDDIHVAFKFASEVAFLPAFKHWEVGDVAPHLYKDLAIFRQNREAVLVEALHAAAFRGGLANSLYINDFLVGRHCHNKLSLFVKRHVTAPRAVVAVVGADCRRVSDALQTLELPTDPGAEFLPSKFGPGETRLESAGEFVDAAVVVEGAGVKNAKECLALGVFAHLLGMGPRLPYSESQATKLGEAAAKATQKPFAATALNINYTDTGLFGVALAGHPDDMDQLTKAVLGQVRTVSQKVADKDVQDAKQKLKASVLYGREGHSNVAIEMGVHVSRTGQPWRQDDLLQAIDAVTTQDVATVAARVSKGKPAMAAVGRLHKTPRVDELV</sequence>
<comment type="caution">
    <text evidence="6">The sequence shown here is derived from an EMBL/GenBank/DDBJ whole genome shotgun (WGS) entry which is preliminary data.</text>
</comment>
<keyword evidence="2" id="KW-0809">Transit peptide</keyword>
<dbReference type="AlphaFoldDB" id="A0AAQ4F8S0"/>
<dbReference type="PANTHER" id="PTHR11851">
    <property type="entry name" value="METALLOPROTEASE"/>
    <property type="match status" value="1"/>
</dbReference>
<evidence type="ECO:0000256" key="3">
    <source>
        <dbReference type="ARBA" id="ARBA00023128"/>
    </source>
</evidence>
<feature type="domain" description="Peptidase M16 N-terminal" evidence="4">
    <location>
        <begin position="59"/>
        <end position="201"/>
    </location>
</feature>
<dbReference type="FunFam" id="3.30.830.10:FF:000039">
    <property type="entry name" value="Ubiquinol-cytochrome c reductase core subunit 2"/>
    <property type="match status" value="1"/>
</dbReference>
<dbReference type="Pfam" id="PF05193">
    <property type="entry name" value="Peptidase_M16_C"/>
    <property type="match status" value="1"/>
</dbReference>
<protein>
    <submittedName>
        <fullName evidence="6">Uncharacterized protein</fullName>
    </submittedName>
</protein>
<keyword evidence="3" id="KW-0496">Mitochondrion</keyword>
<evidence type="ECO:0000256" key="1">
    <source>
        <dbReference type="ARBA" id="ARBA00004173"/>
    </source>
</evidence>
<evidence type="ECO:0000259" key="5">
    <source>
        <dbReference type="Pfam" id="PF05193"/>
    </source>
</evidence>
<dbReference type="GO" id="GO:0016020">
    <property type="term" value="C:membrane"/>
    <property type="evidence" value="ECO:0007669"/>
    <property type="project" value="UniProtKB-ARBA"/>
</dbReference>
<dbReference type="InterPro" id="IPR011249">
    <property type="entry name" value="Metalloenz_LuxS/M16"/>
</dbReference>
<dbReference type="Proteomes" id="UP001321473">
    <property type="component" value="Unassembled WGS sequence"/>
</dbReference>
<dbReference type="InterPro" id="IPR011765">
    <property type="entry name" value="Pept_M16_N"/>
</dbReference>
<evidence type="ECO:0000313" key="6">
    <source>
        <dbReference type="EMBL" id="KAK8783221.1"/>
    </source>
</evidence>
<dbReference type="GO" id="GO:0046872">
    <property type="term" value="F:metal ion binding"/>
    <property type="evidence" value="ECO:0007669"/>
    <property type="project" value="InterPro"/>
</dbReference>
<dbReference type="GO" id="GO:0005739">
    <property type="term" value="C:mitochondrion"/>
    <property type="evidence" value="ECO:0007669"/>
    <property type="project" value="UniProtKB-SubCell"/>
</dbReference>
<accession>A0AAQ4F8S0</accession>
<evidence type="ECO:0000259" key="4">
    <source>
        <dbReference type="Pfam" id="PF00675"/>
    </source>
</evidence>
<organism evidence="6 7">
    <name type="scientific">Amblyomma americanum</name>
    <name type="common">Lone star tick</name>
    <dbReference type="NCBI Taxonomy" id="6943"/>
    <lineage>
        <taxon>Eukaryota</taxon>
        <taxon>Metazoa</taxon>
        <taxon>Ecdysozoa</taxon>
        <taxon>Arthropoda</taxon>
        <taxon>Chelicerata</taxon>
        <taxon>Arachnida</taxon>
        <taxon>Acari</taxon>
        <taxon>Parasitiformes</taxon>
        <taxon>Ixodida</taxon>
        <taxon>Ixodoidea</taxon>
        <taxon>Ixodidae</taxon>
        <taxon>Amblyomminae</taxon>
        <taxon>Amblyomma</taxon>
    </lineage>
</organism>
<dbReference type="PANTHER" id="PTHR11851:SF226">
    <property type="entry name" value="CYTOCHROME B-C1 COMPLEX SUBUNIT 2, MITOCHONDRIAL"/>
    <property type="match status" value="1"/>
</dbReference>
<evidence type="ECO:0000256" key="2">
    <source>
        <dbReference type="ARBA" id="ARBA00022946"/>
    </source>
</evidence>
<reference evidence="6 7" key="1">
    <citation type="journal article" date="2023" name="Arcadia Sci">
        <title>De novo assembly of a long-read Amblyomma americanum tick genome.</title>
        <authorList>
            <person name="Chou S."/>
            <person name="Poskanzer K.E."/>
            <person name="Rollins M."/>
            <person name="Thuy-Boun P.S."/>
        </authorList>
    </citation>
    <scope>NUCLEOTIDE SEQUENCE [LARGE SCALE GENOMIC DNA]</scope>
    <source>
        <strain evidence="6">F_SG_1</strain>
        <tissue evidence="6">Salivary glands</tissue>
    </source>
</reference>
<dbReference type="InterPro" id="IPR050361">
    <property type="entry name" value="MPP/UQCRC_Complex"/>
</dbReference>
<dbReference type="SUPFAM" id="SSF63411">
    <property type="entry name" value="LuxS/MPP-like metallohydrolase"/>
    <property type="match status" value="2"/>
</dbReference>
<dbReference type="InterPro" id="IPR007863">
    <property type="entry name" value="Peptidase_M16_C"/>
</dbReference>
<gene>
    <name evidence="6" type="ORF">V5799_015437</name>
</gene>
<dbReference type="EMBL" id="JARKHS020005783">
    <property type="protein sequence ID" value="KAK8783221.1"/>
    <property type="molecule type" value="Genomic_DNA"/>
</dbReference>
<name>A0AAQ4F8S0_AMBAM</name>